<organism evidence="2 3">
    <name type="scientific">Portunus trituberculatus</name>
    <name type="common">Swimming crab</name>
    <name type="synonym">Neptunus trituberculatus</name>
    <dbReference type="NCBI Taxonomy" id="210409"/>
    <lineage>
        <taxon>Eukaryota</taxon>
        <taxon>Metazoa</taxon>
        <taxon>Ecdysozoa</taxon>
        <taxon>Arthropoda</taxon>
        <taxon>Crustacea</taxon>
        <taxon>Multicrustacea</taxon>
        <taxon>Malacostraca</taxon>
        <taxon>Eumalacostraca</taxon>
        <taxon>Eucarida</taxon>
        <taxon>Decapoda</taxon>
        <taxon>Pleocyemata</taxon>
        <taxon>Brachyura</taxon>
        <taxon>Eubrachyura</taxon>
        <taxon>Portunoidea</taxon>
        <taxon>Portunidae</taxon>
        <taxon>Portuninae</taxon>
        <taxon>Portunus</taxon>
    </lineage>
</organism>
<keyword evidence="3" id="KW-1185">Reference proteome</keyword>
<evidence type="ECO:0000313" key="2">
    <source>
        <dbReference type="EMBL" id="MPC34183.1"/>
    </source>
</evidence>
<dbReference type="Proteomes" id="UP000324222">
    <property type="component" value="Unassembled WGS sequence"/>
</dbReference>
<feature type="region of interest" description="Disordered" evidence="1">
    <location>
        <begin position="177"/>
        <end position="197"/>
    </location>
</feature>
<feature type="compositionally biased region" description="Low complexity" evidence="1">
    <location>
        <begin position="177"/>
        <end position="191"/>
    </location>
</feature>
<sequence length="197" mass="21036">MAWDLFSFSAVCYCGDITRVLGLDLVPSHSFPARHSNSPPNPAFLPTPLPITLPYPQLPPPPSSITRNHQFCSNIPALPVSTPAPERSEAPHSSTPVAPSSQFHLPAITNFVPAPIGLRFQILITLVSKSIHASSIPSRSLQVHSGPINSLHVPSGLLSLRPHRPFPAVFRMRDTGSASPWGAPGSGSHSAAIHHKT</sequence>
<gene>
    <name evidence="2" type="ORF">E2C01_027564</name>
</gene>
<evidence type="ECO:0000313" key="3">
    <source>
        <dbReference type="Proteomes" id="UP000324222"/>
    </source>
</evidence>
<reference evidence="2 3" key="1">
    <citation type="submission" date="2019-05" db="EMBL/GenBank/DDBJ databases">
        <title>Another draft genome of Portunus trituberculatus and its Hox gene families provides insights of decapod evolution.</title>
        <authorList>
            <person name="Jeong J.-H."/>
            <person name="Song I."/>
            <person name="Kim S."/>
            <person name="Choi T."/>
            <person name="Kim D."/>
            <person name="Ryu S."/>
            <person name="Kim W."/>
        </authorList>
    </citation>
    <scope>NUCLEOTIDE SEQUENCE [LARGE SCALE GENOMIC DNA]</scope>
    <source>
        <tissue evidence="2">Muscle</tissue>
    </source>
</reference>
<evidence type="ECO:0000256" key="1">
    <source>
        <dbReference type="SAM" id="MobiDB-lite"/>
    </source>
</evidence>
<dbReference type="EMBL" id="VSRR010003003">
    <property type="protein sequence ID" value="MPC34183.1"/>
    <property type="molecule type" value="Genomic_DNA"/>
</dbReference>
<accession>A0A5B7EMB0</accession>
<proteinExistence type="predicted"/>
<name>A0A5B7EMB0_PORTR</name>
<protein>
    <submittedName>
        <fullName evidence="2">Uncharacterized protein</fullName>
    </submittedName>
</protein>
<comment type="caution">
    <text evidence="2">The sequence shown here is derived from an EMBL/GenBank/DDBJ whole genome shotgun (WGS) entry which is preliminary data.</text>
</comment>
<dbReference type="AlphaFoldDB" id="A0A5B7EMB0"/>